<dbReference type="PANTHER" id="PTHR42978:SF2">
    <property type="entry name" value="102 KBASES UNSTABLE REGION: FROM 1 TO 119443"/>
    <property type="match status" value="1"/>
</dbReference>
<name>A0A547PNQ9_9RHOB</name>
<dbReference type="CDD" id="cd07730">
    <property type="entry name" value="metallo-hydrolase-like_MBL-fold"/>
    <property type="match status" value="1"/>
</dbReference>
<evidence type="ECO:0000256" key="3">
    <source>
        <dbReference type="ARBA" id="ARBA00022723"/>
    </source>
</evidence>
<dbReference type="GO" id="GO:0046872">
    <property type="term" value="F:metal ion binding"/>
    <property type="evidence" value="ECO:0007669"/>
    <property type="project" value="UniProtKB-KW"/>
</dbReference>
<dbReference type="AlphaFoldDB" id="A0A547PNQ9"/>
<keyword evidence="8" id="KW-1185">Reference proteome</keyword>
<dbReference type="Pfam" id="PF00753">
    <property type="entry name" value="Lactamase_B"/>
    <property type="match status" value="1"/>
</dbReference>
<sequence length="274" mass="30295">MTPVFANSAWVEARERFVLRKGSWQKRALRVRYGLFVHPSTGPVLIDTGYTARCLTGPDRSVALRAYGRMLAPRLIDAGQPEPFLGRFGLHPRDIKTVLVTHLHADHISGLCDFQNATFLCSNVAIASLQQRGKLQNLRHGIFPELLPGDFETRMRAVEDSPIQSVSHLPAGHDVFGDGSVLTIPLPGHAPGHLAVLFPKREAPLLYATDTQWISDALRPEARPRLAPRLFAEDFDKACRSSDQVERFQDSGGAVVLCHDDSPSGFDFDQGTRP</sequence>
<keyword evidence="5" id="KW-0862">Zinc</keyword>
<gene>
    <name evidence="7" type="ORF">FEV53_15140</name>
</gene>
<accession>A0A547PNQ9</accession>
<evidence type="ECO:0000256" key="2">
    <source>
        <dbReference type="ARBA" id="ARBA00007749"/>
    </source>
</evidence>
<comment type="cofactor">
    <cofactor evidence="1">
        <name>Zn(2+)</name>
        <dbReference type="ChEBI" id="CHEBI:29105"/>
    </cofactor>
</comment>
<comment type="caution">
    <text evidence="7">The sequence shown here is derived from an EMBL/GenBank/DDBJ whole genome shotgun (WGS) entry which is preliminary data.</text>
</comment>
<reference evidence="7 8" key="1">
    <citation type="submission" date="2019-06" db="EMBL/GenBank/DDBJ databases">
        <title>Paenimaribius caenipelagi gen. nov., sp. nov., isolated from a tidal flat.</title>
        <authorList>
            <person name="Yoon J.-H."/>
        </authorList>
    </citation>
    <scope>NUCLEOTIDE SEQUENCE [LARGE SCALE GENOMIC DNA]</scope>
    <source>
        <strain evidence="7 8">JBTF-M29</strain>
    </source>
</reference>
<dbReference type="InterPro" id="IPR001279">
    <property type="entry name" value="Metallo-B-lactamas"/>
</dbReference>
<protein>
    <submittedName>
        <fullName evidence="7">MBL fold metallo-hydrolase</fullName>
    </submittedName>
</protein>
<dbReference type="SMART" id="SM00849">
    <property type="entry name" value="Lactamase_B"/>
    <property type="match status" value="1"/>
</dbReference>
<dbReference type="RefSeq" id="WP_142835644.1">
    <property type="nucleotide sequence ID" value="NZ_VFSV01000034.1"/>
</dbReference>
<organism evidence="7 8">
    <name type="scientific">Palleronia caenipelagi</name>
    <dbReference type="NCBI Taxonomy" id="2489174"/>
    <lineage>
        <taxon>Bacteria</taxon>
        <taxon>Pseudomonadati</taxon>
        <taxon>Pseudomonadota</taxon>
        <taxon>Alphaproteobacteria</taxon>
        <taxon>Rhodobacterales</taxon>
        <taxon>Roseobacteraceae</taxon>
        <taxon>Palleronia</taxon>
    </lineage>
</organism>
<evidence type="ECO:0000313" key="7">
    <source>
        <dbReference type="EMBL" id="TRD15793.1"/>
    </source>
</evidence>
<evidence type="ECO:0000256" key="5">
    <source>
        <dbReference type="ARBA" id="ARBA00022833"/>
    </source>
</evidence>
<dbReference type="Gene3D" id="3.60.15.10">
    <property type="entry name" value="Ribonuclease Z/Hydroxyacylglutathione hydrolase-like"/>
    <property type="match status" value="1"/>
</dbReference>
<feature type="domain" description="Metallo-beta-lactamase" evidence="6">
    <location>
        <begin position="31"/>
        <end position="259"/>
    </location>
</feature>
<evidence type="ECO:0000313" key="8">
    <source>
        <dbReference type="Proteomes" id="UP000318590"/>
    </source>
</evidence>
<dbReference type="PANTHER" id="PTHR42978">
    <property type="entry name" value="QUORUM-QUENCHING LACTONASE YTNP-RELATED-RELATED"/>
    <property type="match status" value="1"/>
</dbReference>
<dbReference type="GO" id="GO:0016787">
    <property type="term" value="F:hydrolase activity"/>
    <property type="evidence" value="ECO:0007669"/>
    <property type="project" value="UniProtKB-KW"/>
</dbReference>
<keyword evidence="4 7" id="KW-0378">Hydrolase</keyword>
<dbReference type="OrthoDB" id="9773738at2"/>
<comment type="similarity">
    <text evidence="2">Belongs to the metallo-beta-lactamase superfamily.</text>
</comment>
<dbReference type="InterPro" id="IPR051013">
    <property type="entry name" value="MBL_superfamily_lactonases"/>
</dbReference>
<dbReference type="EMBL" id="VFSV01000034">
    <property type="protein sequence ID" value="TRD15793.1"/>
    <property type="molecule type" value="Genomic_DNA"/>
</dbReference>
<dbReference type="SUPFAM" id="SSF56281">
    <property type="entry name" value="Metallo-hydrolase/oxidoreductase"/>
    <property type="match status" value="1"/>
</dbReference>
<dbReference type="InterPro" id="IPR036866">
    <property type="entry name" value="RibonucZ/Hydroxyglut_hydro"/>
</dbReference>
<proteinExistence type="inferred from homology"/>
<dbReference type="Proteomes" id="UP000318590">
    <property type="component" value="Unassembled WGS sequence"/>
</dbReference>
<evidence type="ECO:0000256" key="4">
    <source>
        <dbReference type="ARBA" id="ARBA00022801"/>
    </source>
</evidence>
<evidence type="ECO:0000256" key="1">
    <source>
        <dbReference type="ARBA" id="ARBA00001947"/>
    </source>
</evidence>
<evidence type="ECO:0000259" key="6">
    <source>
        <dbReference type="SMART" id="SM00849"/>
    </source>
</evidence>
<keyword evidence="3" id="KW-0479">Metal-binding</keyword>